<gene>
    <name evidence="1" type="ORF">EQG68_09560</name>
</gene>
<protein>
    <submittedName>
        <fullName evidence="1">Uncharacterized protein</fullName>
    </submittedName>
</protein>
<evidence type="ECO:0000313" key="2">
    <source>
        <dbReference type="Proteomes" id="UP000289734"/>
    </source>
</evidence>
<comment type="caution">
    <text evidence="1">The sequence shown here is derived from an EMBL/GenBank/DDBJ whole genome shotgun (WGS) entry which is preliminary data.</text>
</comment>
<dbReference type="Proteomes" id="UP000289734">
    <property type="component" value="Unassembled WGS sequence"/>
</dbReference>
<dbReference type="OrthoDB" id="7064599at2"/>
<evidence type="ECO:0000313" key="1">
    <source>
        <dbReference type="EMBL" id="RXR31498.1"/>
    </source>
</evidence>
<dbReference type="RefSeq" id="WP_129464664.1">
    <property type="nucleotide sequence ID" value="NZ_JACSXZ010000001.1"/>
</dbReference>
<proteinExistence type="predicted"/>
<keyword evidence="2" id="KW-1185">Reference proteome</keyword>
<organism evidence="1 2">
    <name type="scientific">Flavobacterium piscinae</name>
    <dbReference type="NCBI Taxonomy" id="2506424"/>
    <lineage>
        <taxon>Bacteria</taxon>
        <taxon>Pseudomonadati</taxon>
        <taxon>Bacteroidota</taxon>
        <taxon>Flavobacteriia</taxon>
        <taxon>Flavobacteriales</taxon>
        <taxon>Flavobacteriaceae</taxon>
        <taxon>Flavobacterium</taxon>
    </lineage>
</organism>
<dbReference type="EMBL" id="SBKQ01000009">
    <property type="protein sequence ID" value="RXR31498.1"/>
    <property type="molecule type" value="Genomic_DNA"/>
</dbReference>
<accession>A0A4Q1KNG5</accession>
<sequence>MEIFKCEYNCQQKYDHFNNILKNEVNIPVTITELCHANIGWFTDKEICKESMLNQWSQDASFGVYFLWHKEDYCSVHDLFIMRALYIGKGNVFKRIQEHFKHKNFSEEMIVYFTYYELENRKAKYVEQLFLDFFDIKHNKSENTGTDELVMYFTQNEVD</sequence>
<name>A0A4Q1KNG5_9FLAO</name>
<dbReference type="AlphaFoldDB" id="A0A4Q1KNG5"/>
<reference evidence="2" key="1">
    <citation type="submission" date="2019-01" db="EMBL/GenBank/DDBJ databases">
        <title>Cytophagaceae bacterium strain CAR-16.</title>
        <authorList>
            <person name="Chen W.-M."/>
        </authorList>
    </citation>
    <scope>NUCLEOTIDE SEQUENCE [LARGE SCALE GENOMIC DNA]</scope>
    <source>
        <strain evidence="2">ICH-30</strain>
    </source>
</reference>